<protein>
    <recommendedName>
        <fullName evidence="3 11">Mediator of RNA polymerase II transcription subunit 13</fullName>
    </recommendedName>
    <alternativeName>
        <fullName evidence="10 11">Mediator complex subunit 13</fullName>
    </alternativeName>
</protein>
<dbReference type="EMBL" id="MU838998">
    <property type="protein sequence ID" value="KAK1771810.1"/>
    <property type="molecule type" value="Genomic_DNA"/>
</dbReference>
<evidence type="ECO:0000256" key="8">
    <source>
        <dbReference type="ARBA" id="ARBA00023242"/>
    </source>
</evidence>
<sequence length="1532" mass="165596">MDAGEYDTNTLLINNISSIAFRVYEPVVSPSSTYTFNASDVESALRSDGHLAYMDAVRRGIWCFYLSGKEAASGHAEQYTLGTTIDVCGYHLALVEEGAFEPVSLLKSRPPGTNPINTPSSSSSSGSALDASARSTLPFNAASANSMGGAGPVEVEGKIVPSIIPDPKGYGSVPVKEMHEFFINALLSSLSINFCRSTGAISLTSRTVLLPPDISRLRNMEVGGYVPASAMATFRVYLTTTGSLIINLSIFLVEGLVSAAESLHSNLCPSGTPVLAAPLGAFASFQGFPDKDVHNSDNVAVQSPDTQVSRFRPDSTDKFSQWRSNLSKLLQMRGISPTVLDGCSWLNIQFLRRKPHEQRLDGKRSPLGNPPSIIAWPSVLCFRKPMAGLLPRHSTGKTLDTNGSKDFDPLNAAKAWNDKNLEREETFSKRRKEREVATAARSTAELDGRNQQPNGASPLMLRRASNAGAAPGAAGGAAGGTMYPTPPDAVQPPGVTPSFDGAVSSPANPPNATAITEVDTTMTTDQQLSAEFADGWDSDQKREQGAVFLEGENLFGDLGEDMFNNNELTDADFNFFDEEPGHMELDLSGLPDMDSAMDMPANAPQTTAEPSQSTMPTGGGGNQPFATPVSPEFTKPELKHARSTLNEDGRQQMNLESFNANASLRGIKRQPSPFNPDTVYKRIRASFQGPSPPRSAVAAAPTRRSSVFEKVDFDPSLSLANKKYQESGQFDYPLSFLREEKKGVDYSDPPTAGRYQGRIKSQSLKELPSNIGALIAKLTGGLESSSLQQGSVKREDQLSDTDDMSLISDQDDSSDTTDEPSSPAKSNVVRKRVDDDTLSLAASFNEFELSMAESPAYGSGELPRLSNPGTQEFAVTKYFADPEPWPLQLTCPDDEFITVAQILTEQAVSGTLVLGSKNPEADPRETRRGILNATRRSLQCLRSVLPTSLGNASHCQFRPFIEVQDVPLLGPPSRMQPRPAGQELVRPNLFQIPAPHVELRRYESTLSLLPSAVAFWESLGLGPSQGGKDINATCVFPDWVGMHDNAGSFLDRIRSVYESLKMGTFERMPSSNGVVDGCLAYVDDRDLASPRSTAPLACSALSEGMLKLSQALSSLTVTDKNCVVYFVYIPEIPSSIVESCSAFQELFARYKKAMADKHKPVGNELVLQLVPLDFLASESSVPILSPGEYTKLCLETYDRCTLFGGPMPAPAIVLEQALPRMIDFKLTTTPSANLLHENSCIHIAYAQSVDDRWVTAAWTDNRGSKQMTASYCLGRRGKQLSTPLADIVHEIWETTHDLTSMWKVHWRVVVTKCGPMDQTEAEYWTTLAQTENKASVSLTLVTVDTNPSLQLIPPVVKIPPTAPSIMCTTPASTPQPSSIVSPEQSGNTPTPMGATSSMSATTPGGDTGATEPDADTTLVDVTDTTWGAVVSHRLNNSPSLTDLNPALQSGYLVKRGGTSAEDPPVAMEVNIIHSEGNPHPRLYEGLLREMLSCFRGLGTLARLRGVVDRETDVRPWHIAAAEKGVRALYQLM</sequence>
<feature type="compositionally biased region" description="Basic and acidic residues" evidence="12">
    <location>
        <begin position="419"/>
        <end position="436"/>
    </location>
</feature>
<gene>
    <name evidence="16" type="ORF">QBC33DRAFT_168606</name>
</gene>
<comment type="subunit">
    <text evidence="11">Component of the SRB8-11 complex, which itself associates with the Mediator complex.</text>
</comment>
<evidence type="ECO:0000256" key="3">
    <source>
        <dbReference type="ARBA" id="ARBA00019618"/>
    </source>
</evidence>
<evidence type="ECO:0000256" key="4">
    <source>
        <dbReference type="ARBA" id="ARBA00022491"/>
    </source>
</evidence>
<dbReference type="GO" id="GO:0016592">
    <property type="term" value="C:mediator complex"/>
    <property type="evidence" value="ECO:0007669"/>
    <property type="project" value="InterPro"/>
</dbReference>
<feature type="domain" description="Mediator complex subunit Med13 N-terminal" evidence="14">
    <location>
        <begin position="8"/>
        <end position="383"/>
    </location>
</feature>
<evidence type="ECO:0000256" key="10">
    <source>
        <dbReference type="ARBA" id="ARBA00032008"/>
    </source>
</evidence>
<dbReference type="Pfam" id="PF18296">
    <property type="entry name" value="MID_MedPIWI"/>
    <property type="match status" value="1"/>
</dbReference>
<dbReference type="GeneID" id="85305485"/>
<feature type="compositionally biased region" description="Polar residues" evidence="12">
    <location>
        <begin position="603"/>
        <end position="616"/>
    </location>
</feature>
<comment type="similarity">
    <text evidence="2 11">Belongs to the Mediator complex subunit 13 family.</text>
</comment>
<evidence type="ECO:0000313" key="16">
    <source>
        <dbReference type="EMBL" id="KAK1771810.1"/>
    </source>
</evidence>
<organism evidence="16 17">
    <name type="scientific">Phialemonium atrogriseum</name>
    <dbReference type="NCBI Taxonomy" id="1093897"/>
    <lineage>
        <taxon>Eukaryota</taxon>
        <taxon>Fungi</taxon>
        <taxon>Dikarya</taxon>
        <taxon>Ascomycota</taxon>
        <taxon>Pezizomycotina</taxon>
        <taxon>Sordariomycetes</taxon>
        <taxon>Sordariomycetidae</taxon>
        <taxon>Cephalothecales</taxon>
        <taxon>Cephalothecaceae</taxon>
        <taxon>Phialemonium</taxon>
    </lineage>
</organism>
<evidence type="ECO:0000256" key="2">
    <source>
        <dbReference type="ARBA" id="ARBA00009354"/>
    </source>
</evidence>
<feature type="domain" description="MID" evidence="15">
    <location>
        <begin position="1028"/>
        <end position="1200"/>
    </location>
</feature>
<evidence type="ECO:0000259" key="15">
    <source>
        <dbReference type="Pfam" id="PF18296"/>
    </source>
</evidence>
<dbReference type="InterPro" id="IPR009401">
    <property type="entry name" value="Med13_C"/>
</dbReference>
<feature type="domain" description="Mediator complex subunit Med13 C-terminal" evidence="13">
    <location>
        <begin position="1208"/>
        <end position="1521"/>
    </location>
</feature>
<evidence type="ECO:0000259" key="13">
    <source>
        <dbReference type="Pfam" id="PF06333"/>
    </source>
</evidence>
<name>A0AAJ0FT57_9PEZI</name>
<evidence type="ECO:0000256" key="9">
    <source>
        <dbReference type="ARBA" id="ARBA00025661"/>
    </source>
</evidence>
<feature type="region of interest" description="Disordered" evidence="12">
    <location>
        <begin position="785"/>
        <end position="830"/>
    </location>
</feature>
<dbReference type="Pfam" id="PF11597">
    <property type="entry name" value="Med13_N"/>
    <property type="match status" value="1"/>
</dbReference>
<keyword evidence="8 11" id="KW-0539">Nucleus</keyword>
<feature type="region of interest" description="Disordered" evidence="12">
    <location>
        <begin position="1369"/>
        <end position="1413"/>
    </location>
</feature>
<feature type="compositionally biased region" description="Acidic residues" evidence="12">
    <location>
        <begin position="798"/>
        <end position="818"/>
    </location>
</feature>
<comment type="function">
    <text evidence="9 11">Component of the SRB8-11 complex. The SRB8-11 complex is a regulatory module of the Mediator complex which is itself involved in regulation of basal and activated RNA polymerase II-dependent transcription. The SRB8-11 complex may be involved in the transcriptional repression of a subset of genes regulated by Mediator. It may inhibit the association of the Mediator complex with RNA polymerase II to form the holoenzyme complex.</text>
</comment>
<keyword evidence="4 11" id="KW-0678">Repressor</keyword>
<keyword evidence="7 11" id="KW-0804">Transcription</keyword>
<comment type="caution">
    <text evidence="16">The sequence shown here is derived from an EMBL/GenBank/DDBJ whole genome shotgun (WGS) entry which is preliminary data.</text>
</comment>
<proteinExistence type="inferred from homology"/>
<dbReference type="InterPro" id="IPR051139">
    <property type="entry name" value="Mediator_complx_sub13"/>
</dbReference>
<feature type="region of interest" description="Disordered" evidence="12">
    <location>
        <begin position="419"/>
        <end position="458"/>
    </location>
</feature>
<feature type="region of interest" description="Disordered" evidence="12">
    <location>
        <begin position="599"/>
        <end position="632"/>
    </location>
</feature>
<evidence type="ECO:0000259" key="14">
    <source>
        <dbReference type="Pfam" id="PF11597"/>
    </source>
</evidence>
<dbReference type="InterPro" id="IPR041285">
    <property type="entry name" value="MID_MedPIWI"/>
</dbReference>
<evidence type="ECO:0000256" key="6">
    <source>
        <dbReference type="ARBA" id="ARBA00023159"/>
    </source>
</evidence>
<evidence type="ECO:0000313" key="17">
    <source>
        <dbReference type="Proteomes" id="UP001244011"/>
    </source>
</evidence>
<keyword evidence="6 11" id="KW-0010">Activator</keyword>
<keyword evidence="17" id="KW-1185">Reference proteome</keyword>
<accession>A0AAJ0FT57</accession>
<evidence type="ECO:0000256" key="12">
    <source>
        <dbReference type="SAM" id="MobiDB-lite"/>
    </source>
</evidence>
<reference evidence="16" key="1">
    <citation type="submission" date="2023-06" db="EMBL/GenBank/DDBJ databases">
        <title>Genome-scale phylogeny and comparative genomics of the fungal order Sordariales.</title>
        <authorList>
            <consortium name="Lawrence Berkeley National Laboratory"/>
            <person name="Hensen N."/>
            <person name="Bonometti L."/>
            <person name="Westerberg I."/>
            <person name="Brannstrom I.O."/>
            <person name="Guillou S."/>
            <person name="Cros-Aarteil S."/>
            <person name="Calhoun S."/>
            <person name="Haridas S."/>
            <person name="Kuo A."/>
            <person name="Mondo S."/>
            <person name="Pangilinan J."/>
            <person name="Riley R."/>
            <person name="Labutti K."/>
            <person name="Andreopoulos B."/>
            <person name="Lipzen A."/>
            <person name="Chen C."/>
            <person name="Yanf M."/>
            <person name="Daum C."/>
            <person name="Ng V."/>
            <person name="Clum A."/>
            <person name="Steindorff A."/>
            <person name="Ohm R."/>
            <person name="Martin F."/>
            <person name="Silar P."/>
            <person name="Natvig D."/>
            <person name="Lalanne C."/>
            <person name="Gautier V."/>
            <person name="Ament-Velasquez S.L."/>
            <person name="Kruys A."/>
            <person name="Hutchinson M.I."/>
            <person name="Powell A.J."/>
            <person name="Barry K."/>
            <person name="Miller A.N."/>
            <person name="Grigoriev I.V."/>
            <person name="Debuchy R."/>
            <person name="Gladieux P."/>
            <person name="Thoren M.H."/>
            <person name="Johannesson H."/>
        </authorList>
    </citation>
    <scope>NUCLEOTIDE SEQUENCE</scope>
    <source>
        <strain evidence="16">8032-3</strain>
    </source>
</reference>
<feature type="region of interest" description="Disordered" evidence="12">
    <location>
        <begin position="106"/>
        <end position="129"/>
    </location>
</feature>
<dbReference type="GO" id="GO:0003713">
    <property type="term" value="F:transcription coactivator activity"/>
    <property type="evidence" value="ECO:0007669"/>
    <property type="project" value="TreeGrafter"/>
</dbReference>
<feature type="compositionally biased region" description="Low complexity" evidence="12">
    <location>
        <begin position="120"/>
        <end position="129"/>
    </location>
</feature>
<dbReference type="Proteomes" id="UP001244011">
    <property type="component" value="Unassembled WGS sequence"/>
</dbReference>
<keyword evidence="5 11" id="KW-0805">Transcription regulation</keyword>
<evidence type="ECO:0000256" key="5">
    <source>
        <dbReference type="ARBA" id="ARBA00023015"/>
    </source>
</evidence>
<dbReference type="PANTHER" id="PTHR48249:SF3">
    <property type="entry name" value="MEDIATOR OF RNA POLYMERASE II TRANSCRIPTION SUBUNIT 13"/>
    <property type="match status" value="1"/>
</dbReference>
<dbReference type="Pfam" id="PF06333">
    <property type="entry name" value="Med13_C"/>
    <property type="match status" value="1"/>
</dbReference>
<evidence type="ECO:0000256" key="1">
    <source>
        <dbReference type="ARBA" id="ARBA00004123"/>
    </source>
</evidence>
<evidence type="ECO:0000256" key="11">
    <source>
        <dbReference type="RuleBase" id="RU364134"/>
    </source>
</evidence>
<dbReference type="InterPro" id="IPR021643">
    <property type="entry name" value="Mediator_Med13_N"/>
</dbReference>
<dbReference type="RefSeq" id="XP_060288023.1">
    <property type="nucleotide sequence ID" value="XM_060422298.1"/>
</dbReference>
<dbReference type="PANTHER" id="PTHR48249">
    <property type="entry name" value="MEDIATOR OF RNA POLYMERASE II TRANSCRIPTION SUBUNIT 13"/>
    <property type="match status" value="1"/>
</dbReference>
<dbReference type="GO" id="GO:0045944">
    <property type="term" value="P:positive regulation of transcription by RNA polymerase II"/>
    <property type="evidence" value="ECO:0007669"/>
    <property type="project" value="TreeGrafter"/>
</dbReference>
<feature type="compositionally biased region" description="Polar residues" evidence="12">
    <location>
        <begin position="1369"/>
        <end position="1404"/>
    </location>
</feature>
<comment type="subcellular location">
    <subcellularLocation>
        <location evidence="1 11">Nucleus</location>
    </subcellularLocation>
</comment>
<evidence type="ECO:0000256" key="7">
    <source>
        <dbReference type="ARBA" id="ARBA00023163"/>
    </source>
</evidence>